<evidence type="ECO:0000313" key="3">
    <source>
        <dbReference type="Proteomes" id="UP000028780"/>
    </source>
</evidence>
<evidence type="ECO:0000313" key="1">
    <source>
        <dbReference type="EMBL" id="AIJ33445.1"/>
    </source>
</evidence>
<dbReference type="OrthoDB" id="7950435at2"/>
<name>A0A076NNU2_9CORY</name>
<evidence type="ECO:0000313" key="2">
    <source>
        <dbReference type="EMBL" id="SNV70451.1"/>
    </source>
</evidence>
<reference evidence="1 3" key="1">
    <citation type="submission" date="2014-08" db="EMBL/GenBank/DDBJ databases">
        <title>Complete genome sequence of Corynebacterium imitans DSM 44264, isolated from a five-month-old boy with suspected pharyngeal diphtheria.</title>
        <authorList>
            <person name="Mollmann S."/>
            <person name="Albersmeier A."/>
            <person name="Ruckert C."/>
            <person name="Tauch A."/>
        </authorList>
    </citation>
    <scope>NUCLEOTIDE SEQUENCE [LARGE SCALE GENOMIC DNA]</scope>
    <source>
        <strain evidence="1 3">DSM 44264</strain>
    </source>
</reference>
<dbReference type="HOGENOM" id="CLU_2733177_0_0_11"/>
<accession>A0A076NNU2</accession>
<organism evidence="1 3">
    <name type="scientific">Corynebacterium imitans</name>
    <dbReference type="NCBI Taxonomy" id="156978"/>
    <lineage>
        <taxon>Bacteria</taxon>
        <taxon>Bacillati</taxon>
        <taxon>Actinomycetota</taxon>
        <taxon>Actinomycetes</taxon>
        <taxon>Mycobacteriales</taxon>
        <taxon>Corynebacteriaceae</taxon>
        <taxon>Corynebacterium</taxon>
    </lineage>
</organism>
<dbReference type="Proteomes" id="UP000215374">
    <property type="component" value="Chromosome 1"/>
</dbReference>
<dbReference type="STRING" id="156978.CIMIT_05600"/>
<dbReference type="AlphaFoldDB" id="A0A076NNU2"/>
<evidence type="ECO:0000313" key="4">
    <source>
        <dbReference type="Proteomes" id="UP000215374"/>
    </source>
</evidence>
<keyword evidence="3" id="KW-1185">Reference proteome</keyword>
<dbReference type="EMBL" id="CP009211">
    <property type="protein sequence ID" value="AIJ33445.1"/>
    <property type="molecule type" value="Genomic_DNA"/>
</dbReference>
<dbReference type="EMBL" id="LT906467">
    <property type="protein sequence ID" value="SNV70451.1"/>
    <property type="molecule type" value="Genomic_DNA"/>
</dbReference>
<dbReference type="Proteomes" id="UP000028780">
    <property type="component" value="Chromosome"/>
</dbReference>
<reference evidence="2 4" key="2">
    <citation type="submission" date="2017-06" db="EMBL/GenBank/DDBJ databases">
        <authorList>
            <consortium name="Pathogen Informatics"/>
        </authorList>
    </citation>
    <scope>NUCLEOTIDE SEQUENCE [LARGE SCALE GENOMIC DNA]</scope>
    <source>
        <strain evidence="2 4">NCTC13015</strain>
    </source>
</reference>
<proteinExistence type="predicted"/>
<dbReference type="RefSeq" id="WP_038590270.1">
    <property type="nucleotide sequence ID" value="NZ_CP009211.1"/>
</dbReference>
<gene>
    <name evidence="1" type="ORF">CIMIT_05600</name>
    <name evidence="2" type="ORF">SAMEA4535761_01187</name>
</gene>
<sequence>MSGDIHVACGALTGRIFAGPLTKDGSTWAHKTDVTEQAINAVVEHVRRTHGDTCTLRGQGLTITINVKEDQ</sequence>
<dbReference type="Pfam" id="PF24233">
    <property type="entry name" value="DUF7446"/>
    <property type="match status" value="1"/>
</dbReference>
<protein>
    <submittedName>
        <fullName evidence="1">Uncharacterized protein</fullName>
    </submittedName>
</protein>
<dbReference type="KEGG" id="cii:CIMIT_05600"/>
<dbReference type="InterPro" id="IPR055869">
    <property type="entry name" value="DUF7446"/>
</dbReference>